<feature type="compositionally biased region" description="Basic residues" evidence="1">
    <location>
        <begin position="424"/>
        <end position="436"/>
    </location>
</feature>
<evidence type="ECO:0000256" key="1">
    <source>
        <dbReference type="SAM" id="MobiDB-lite"/>
    </source>
</evidence>
<feature type="compositionally biased region" description="Basic and acidic residues" evidence="1">
    <location>
        <begin position="20"/>
        <end position="32"/>
    </location>
</feature>
<proteinExistence type="predicted"/>
<dbReference type="Proteomes" id="UP001165085">
    <property type="component" value="Unassembled WGS sequence"/>
</dbReference>
<feature type="compositionally biased region" description="Basic and acidic residues" evidence="1">
    <location>
        <begin position="409"/>
        <end position="420"/>
    </location>
</feature>
<dbReference type="OrthoDB" id="10637401at2759"/>
<feature type="compositionally biased region" description="Acidic residues" evidence="1">
    <location>
        <begin position="192"/>
        <end position="203"/>
    </location>
</feature>
<feature type="compositionally biased region" description="Polar residues" evidence="1">
    <location>
        <begin position="68"/>
        <end position="89"/>
    </location>
</feature>
<feature type="region of interest" description="Disordered" evidence="1">
    <location>
        <begin position="1"/>
        <end position="489"/>
    </location>
</feature>
<feature type="compositionally biased region" description="Low complexity" evidence="1">
    <location>
        <begin position="460"/>
        <end position="469"/>
    </location>
</feature>
<feature type="compositionally biased region" description="Polar residues" evidence="1">
    <location>
        <begin position="350"/>
        <end position="372"/>
    </location>
</feature>
<feature type="compositionally biased region" description="Basic and acidic residues" evidence="1">
    <location>
        <begin position="232"/>
        <end position="241"/>
    </location>
</feature>
<feature type="compositionally biased region" description="Polar residues" evidence="1">
    <location>
        <begin position="204"/>
        <end position="213"/>
    </location>
</feature>
<feature type="compositionally biased region" description="Acidic residues" evidence="1">
    <location>
        <begin position="95"/>
        <end position="105"/>
    </location>
</feature>
<gene>
    <name evidence="2" type="ORF">TrST_g5788</name>
</gene>
<comment type="caution">
    <text evidence="2">The sequence shown here is derived from an EMBL/GenBank/DDBJ whole genome shotgun (WGS) entry which is preliminary data.</text>
</comment>
<reference evidence="3" key="1">
    <citation type="journal article" date="2023" name="Commun. Biol.">
        <title>Genome analysis of Parmales, the sister group of diatoms, reveals the evolutionary specialization of diatoms from phago-mixotrophs to photoautotrophs.</title>
        <authorList>
            <person name="Ban H."/>
            <person name="Sato S."/>
            <person name="Yoshikawa S."/>
            <person name="Yamada K."/>
            <person name="Nakamura Y."/>
            <person name="Ichinomiya M."/>
            <person name="Sato N."/>
            <person name="Blanc-Mathieu R."/>
            <person name="Endo H."/>
            <person name="Kuwata A."/>
            <person name="Ogata H."/>
        </authorList>
    </citation>
    <scope>NUCLEOTIDE SEQUENCE [LARGE SCALE GENOMIC DNA]</scope>
    <source>
        <strain evidence="3">NIES 3701</strain>
    </source>
</reference>
<feature type="compositionally biased region" description="Pro residues" evidence="1">
    <location>
        <begin position="47"/>
        <end position="57"/>
    </location>
</feature>
<evidence type="ECO:0000313" key="3">
    <source>
        <dbReference type="Proteomes" id="UP001165085"/>
    </source>
</evidence>
<dbReference type="EMBL" id="BRXY01000433">
    <property type="protein sequence ID" value="GMH94655.1"/>
    <property type="molecule type" value="Genomic_DNA"/>
</dbReference>
<feature type="compositionally biased region" description="Low complexity" evidence="1">
    <location>
        <begin position="258"/>
        <end position="274"/>
    </location>
</feature>
<feature type="compositionally biased region" description="Polar residues" evidence="1">
    <location>
        <begin position="1"/>
        <end position="18"/>
    </location>
</feature>
<feature type="compositionally biased region" description="Basic and acidic residues" evidence="1">
    <location>
        <begin position="312"/>
        <end position="328"/>
    </location>
</feature>
<feature type="compositionally biased region" description="Pro residues" evidence="1">
    <location>
        <begin position="160"/>
        <end position="173"/>
    </location>
</feature>
<feature type="compositionally biased region" description="Acidic residues" evidence="1">
    <location>
        <begin position="125"/>
        <end position="135"/>
    </location>
</feature>
<feature type="compositionally biased region" description="Low complexity" evidence="1">
    <location>
        <begin position="373"/>
        <end position="386"/>
    </location>
</feature>
<sequence>MKQLTKTASVVPHTTLQRISAEKEKWEKEPERSSSQAPSDEKENSQPDPPPTPPPPQSEEAGTKDVEASSSSSAPKTAVVSSTLDTLPPSSNSDADVDSDSDEEPIVTKPKRRKLVLSNSNFSGSDDDGDGDTDDDSKLPARSFLPQEDIDTSQSSTSRTPPPAPPPAPPPLLAPAVADDAFRIDLSQQADDSSDSSSSDDGETYNNYSSNNDAIHVPATQFDALPDEDYCDSERTEEKELTTLSPSKNYRNPGALVTAATTRRSRTPTNNNRSLLNAVAKKSSGRKPQGEKDQGRSWNGFKGSLSSFVNDRVQERGDDVRRNVRQDVVDLCESSESSDNDSLVLKPSKHTQSLSNFTHNPTRQSSSKQSSMPTPLITTTTTIGGTADSSAPWEKSYEEAGIYEPPTESARDWDDGDKWLQPKKGGRGSGRGRGRGRSAWGGGGGRGRGGRGKKKRDTSKTSSSRSRGGAAQGWKGTSSGGNKNYYENYDDLEDIGGKVTF</sequence>
<keyword evidence="3" id="KW-1185">Reference proteome</keyword>
<name>A0A9W7EY41_9STRA</name>
<feature type="compositionally biased region" description="Basic residues" evidence="1">
    <location>
        <begin position="448"/>
        <end position="457"/>
    </location>
</feature>
<organism evidence="2 3">
    <name type="scientific">Triparma strigata</name>
    <dbReference type="NCBI Taxonomy" id="1606541"/>
    <lineage>
        <taxon>Eukaryota</taxon>
        <taxon>Sar</taxon>
        <taxon>Stramenopiles</taxon>
        <taxon>Ochrophyta</taxon>
        <taxon>Bolidophyceae</taxon>
        <taxon>Parmales</taxon>
        <taxon>Triparmaceae</taxon>
        <taxon>Triparma</taxon>
    </lineage>
</organism>
<evidence type="ECO:0000313" key="2">
    <source>
        <dbReference type="EMBL" id="GMH94655.1"/>
    </source>
</evidence>
<dbReference type="AlphaFoldDB" id="A0A9W7EY41"/>
<protein>
    <submittedName>
        <fullName evidence="2">Uncharacterized protein</fullName>
    </submittedName>
</protein>
<accession>A0A9W7EY41</accession>